<proteinExistence type="predicted"/>
<name>A0A160IS05_9BACL</name>
<accession>A0A160IS05</accession>
<keyword evidence="3" id="KW-1185">Reference proteome</keyword>
<dbReference type="AlphaFoldDB" id="A0A160IS05"/>
<feature type="transmembrane region" description="Helical" evidence="1">
    <location>
        <begin position="40"/>
        <end position="61"/>
    </location>
</feature>
<keyword evidence="1" id="KW-1133">Transmembrane helix</keyword>
<sequence>MAEKKRFILPMTVFFLLFYFSLPILTAYTDVLNRPLIGDITWAWIFAFAQFIMTWALCMIYTKRAKRFDELAEKVIADMDKEASS</sequence>
<dbReference type="Proteomes" id="UP000076623">
    <property type="component" value="Chromosome"/>
</dbReference>
<organism evidence="2 3">
    <name type="scientific">Fictibacillus phosphorivorans</name>
    <dbReference type="NCBI Taxonomy" id="1221500"/>
    <lineage>
        <taxon>Bacteria</taxon>
        <taxon>Bacillati</taxon>
        <taxon>Bacillota</taxon>
        <taxon>Bacilli</taxon>
        <taxon>Bacillales</taxon>
        <taxon>Fictibacillaceae</taxon>
        <taxon>Fictibacillus</taxon>
    </lineage>
</organism>
<dbReference type="Pfam" id="PF04341">
    <property type="entry name" value="DUF485"/>
    <property type="match status" value="1"/>
</dbReference>
<dbReference type="EMBL" id="CP015378">
    <property type="protein sequence ID" value="ANC79351.1"/>
    <property type="molecule type" value="Genomic_DNA"/>
</dbReference>
<dbReference type="PANTHER" id="PTHR38441">
    <property type="entry name" value="INTEGRAL MEMBRANE PROTEIN-RELATED"/>
    <property type="match status" value="1"/>
</dbReference>
<dbReference type="KEGG" id="fpn:ABE65_009495"/>
<feature type="transmembrane region" description="Helical" evidence="1">
    <location>
        <begin position="7"/>
        <end position="28"/>
    </location>
</feature>
<evidence type="ECO:0000313" key="3">
    <source>
        <dbReference type="Proteomes" id="UP000076623"/>
    </source>
</evidence>
<gene>
    <name evidence="2" type="ORF">ABE65_009495</name>
</gene>
<evidence type="ECO:0008006" key="4">
    <source>
        <dbReference type="Google" id="ProtNLM"/>
    </source>
</evidence>
<evidence type="ECO:0000256" key="1">
    <source>
        <dbReference type="SAM" id="Phobius"/>
    </source>
</evidence>
<dbReference type="PANTHER" id="PTHR38441:SF1">
    <property type="entry name" value="MEMBRANE PROTEIN"/>
    <property type="match status" value="1"/>
</dbReference>
<keyword evidence="1" id="KW-0472">Membrane</keyword>
<reference evidence="2 3" key="1">
    <citation type="submission" date="2016-04" db="EMBL/GenBank/DDBJ databases">
        <title>Complete genome sequence of Fictibacillus phosphorivorans G25-29, a strain toxic to nematodes.</title>
        <authorList>
            <person name="Zheng Z."/>
        </authorList>
    </citation>
    <scope>NUCLEOTIDE SEQUENCE [LARGE SCALE GENOMIC DNA]</scope>
    <source>
        <strain evidence="2 3">G25-29</strain>
    </source>
</reference>
<dbReference type="STRING" id="1221500.ABE65_009495"/>
<protein>
    <recommendedName>
        <fullName evidence="4">DUF485 domain-containing protein</fullName>
    </recommendedName>
</protein>
<evidence type="ECO:0000313" key="2">
    <source>
        <dbReference type="EMBL" id="ANC79351.1"/>
    </source>
</evidence>
<keyword evidence="1" id="KW-0812">Transmembrane</keyword>
<dbReference type="InterPro" id="IPR007436">
    <property type="entry name" value="DUF485"/>
</dbReference>